<sequence length="371" mass="43038">MITKGKIIKYSKEIGIDLIGFVKAEVFKELRDMLKKREEKNYLSGFEEKSIEKRINPYLTLENVETIIVIGIPYFIDEADIEQSKSCGNVGNISRSSWGKDYHIVLKEKMKSLTEYIAAEDPDFKYKYFTDTGPLVDRYLAYRAGIGWYGRNNCIISYDYGSWIFIGYILCNLKIKPDDSLKTRCINCNKCINSCPTGALMKNNIYNSKLCISYLTQTKEDIKYELREKMGNSLYGCDICQLVCPHNRKRLAGNKDFIPKKNSSKPDLLDLLKLSNEQFKKEFGDTALAWRGNRIMKRNALIALGNCGSQEVIDHLVEYLNNPSIMIKKYCAWAIIRLNKDKGKKILNEHLKKEKEREVIDEILKLYKYYL</sequence>
<dbReference type="SUPFAM" id="SSF46548">
    <property type="entry name" value="alpha-helical ferredoxin"/>
    <property type="match status" value="1"/>
</dbReference>
<dbReference type="Proteomes" id="UP000184465">
    <property type="component" value="Unassembled WGS sequence"/>
</dbReference>
<dbReference type="PROSITE" id="PS51379">
    <property type="entry name" value="4FE4S_FER_2"/>
    <property type="match status" value="1"/>
</dbReference>
<dbReference type="AlphaFoldDB" id="A0A1M6MMD4"/>
<evidence type="ECO:0000313" key="10">
    <source>
        <dbReference type="EMBL" id="SHJ84655.1"/>
    </source>
</evidence>
<evidence type="ECO:0000256" key="3">
    <source>
        <dbReference type="ARBA" id="ARBA00022694"/>
    </source>
</evidence>
<keyword evidence="2" id="KW-0963">Cytoplasm</keyword>
<dbReference type="NCBIfam" id="TIGR00276">
    <property type="entry name" value="tRNA epoxyqueuosine(34) reductase QueG"/>
    <property type="match status" value="1"/>
</dbReference>
<evidence type="ECO:0000313" key="11">
    <source>
        <dbReference type="Proteomes" id="UP000184465"/>
    </source>
</evidence>
<dbReference type="GO" id="GO:0008616">
    <property type="term" value="P:tRNA queuosine(34) biosynthetic process"/>
    <property type="evidence" value="ECO:0007669"/>
    <property type="project" value="UniProtKB-KW"/>
</dbReference>
<keyword evidence="5" id="KW-0671">Queuosine biosynthesis</keyword>
<protein>
    <submittedName>
        <fullName evidence="10">Epoxyqueuosine reductase</fullName>
    </submittedName>
</protein>
<evidence type="ECO:0000256" key="8">
    <source>
        <dbReference type="ARBA" id="ARBA00023014"/>
    </source>
</evidence>
<dbReference type="InterPro" id="IPR017900">
    <property type="entry name" value="4Fe4S_Fe_S_CS"/>
</dbReference>
<feature type="domain" description="4Fe-4S ferredoxin-type" evidence="9">
    <location>
        <begin position="173"/>
        <end position="205"/>
    </location>
</feature>
<dbReference type="InterPro" id="IPR016024">
    <property type="entry name" value="ARM-type_fold"/>
</dbReference>
<keyword evidence="6" id="KW-0560">Oxidoreductase</keyword>
<dbReference type="GO" id="GO:0051539">
    <property type="term" value="F:4 iron, 4 sulfur cluster binding"/>
    <property type="evidence" value="ECO:0007669"/>
    <property type="project" value="UniProtKB-KW"/>
</dbReference>
<dbReference type="InterPro" id="IPR011989">
    <property type="entry name" value="ARM-like"/>
</dbReference>
<evidence type="ECO:0000256" key="5">
    <source>
        <dbReference type="ARBA" id="ARBA00022785"/>
    </source>
</evidence>
<evidence type="ECO:0000256" key="6">
    <source>
        <dbReference type="ARBA" id="ARBA00023002"/>
    </source>
</evidence>
<evidence type="ECO:0000256" key="1">
    <source>
        <dbReference type="ARBA" id="ARBA00022485"/>
    </source>
</evidence>
<keyword evidence="1" id="KW-0004">4Fe-4S</keyword>
<dbReference type="PANTHER" id="PTHR30002">
    <property type="entry name" value="EPOXYQUEUOSINE REDUCTASE"/>
    <property type="match status" value="1"/>
</dbReference>
<dbReference type="OrthoDB" id="9784571at2"/>
<dbReference type="STRING" id="1121301.SAMN02745912_01320"/>
<name>A0A1M6MMD4_PARC5</name>
<dbReference type="PANTHER" id="PTHR30002:SF4">
    <property type="entry name" value="EPOXYQUEUOSINE REDUCTASE"/>
    <property type="match status" value="1"/>
</dbReference>
<keyword evidence="4" id="KW-0479">Metal-binding</keyword>
<dbReference type="InterPro" id="IPR004453">
    <property type="entry name" value="QueG"/>
</dbReference>
<keyword evidence="11" id="KW-1185">Reference proteome</keyword>
<dbReference type="Pfam" id="PF13484">
    <property type="entry name" value="Fer4_16"/>
    <property type="match status" value="1"/>
</dbReference>
<keyword evidence="8" id="KW-0411">Iron-sulfur</keyword>
<dbReference type="Gene3D" id="1.25.10.10">
    <property type="entry name" value="Leucine-rich Repeat Variant"/>
    <property type="match status" value="1"/>
</dbReference>
<dbReference type="Pfam" id="PF08331">
    <property type="entry name" value="QueG_DUF1730"/>
    <property type="match status" value="1"/>
</dbReference>
<evidence type="ECO:0000256" key="2">
    <source>
        <dbReference type="ARBA" id="ARBA00022490"/>
    </source>
</evidence>
<evidence type="ECO:0000256" key="4">
    <source>
        <dbReference type="ARBA" id="ARBA00022723"/>
    </source>
</evidence>
<dbReference type="SUPFAM" id="SSF48371">
    <property type="entry name" value="ARM repeat"/>
    <property type="match status" value="1"/>
</dbReference>
<reference evidence="10 11" key="1">
    <citation type="submission" date="2016-11" db="EMBL/GenBank/DDBJ databases">
        <authorList>
            <person name="Jaros S."/>
            <person name="Januszkiewicz K."/>
            <person name="Wedrychowicz H."/>
        </authorList>
    </citation>
    <scope>NUCLEOTIDE SEQUENCE [LARGE SCALE GENOMIC DNA]</scope>
    <source>
        <strain evidence="10 11">DSM 15212</strain>
    </source>
</reference>
<keyword evidence="7" id="KW-0408">Iron</keyword>
<dbReference type="InterPro" id="IPR017896">
    <property type="entry name" value="4Fe4S_Fe-S-bd"/>
</dbReference>
<keyword evidence="3" id="KW-0819">tRNA processing</keyword>
<dbReference type="InterPro" id="IPR013542">
    <property type="entry name" value="QueG_DUF1730"/>
</dbReference>
<dbReference type="GO" id="GO:0052693">
    <property type="term" value="F:epoxyqueuosine reductase activity"/>
    <property type="evidence" value="ECO:0007669"/>
    <property type="project" value="TreeGrafter"/>
</dbReference>
<gene>
    <name evidence="10" type="ORF">SAMN02745912_01320</name>
</gene>
<dbReference type="PROSITE" id="PS00198">
    <property type="entry name" value="4FE4S_FER_1"/>
    <property type="match status" value="1"/>
</dbReference>
<dbReference type="RefSeq" id="WP_073148167.1">
    <property type="nucleotide sequence ID" value="NZ_FRAG01000011.1"/>
</dbReference>
<proteinExistence type="predicted"/>
<dbReference type="Gene3D" id="3.30.70.20">
    <property type="match status" value="1"/>
</dbReference>
<organism evidence="10 11">
    <name type="scientific">Paramaledivibacter caminithermalis (strain DSM 15212 / CIP 107654 / DViRD3)</name>
    <name type="common">Clostridium caminithermale</name>
    <dbReference type="NCBI Taxonomy" id="1121301"/>
    <lineage>
        <taxon>Bacteria</taxon>
        <taxon>Bacillati</taxon>
        <taxon>Bacillota</taxon>
        <taxon>Clostridia</taxon>
        <taxon>Peptostreptococcales</taxon>
        <taxon>Caminicellaceae</taxon>
        <taxon>Paramaledivibacter</taxon>
    </lineage>
</organism>
<evidence type="ECO:0000259" key="9">
    <source>
        <dbReference type="PROSITE" id="PS51379"/>
    </source>
</evidence>
<accession>A0A1M6MMD4</accession>
<evidence type="ECO:0000256" key="7">
    <source>
        <dbReference type="ARBA" id="ARBA00023004"/>
    </source>
</evidence>
<dbReference type="EMBL" id="FRAG01000011">
    <property type="protein sequence ID" value="SHJ84655.1"/>
    <property type="molecule type" value="Genomic_DNA"/>
</dbReference>
<dbReference type="GO" id="GO:0046872">
    <property type="term" value="F:metal ion binding"/>
    <property type="evidence" value="ECO:0007669"/>
    <property type="project" value="UniProtKB-KW"/>
</dbReference>